<sequence>MRDAIDGPADSIHLEPPDMKATLENLTRERHKVLDWQQSVVDLLKLLDLHYDEEFRA</sequence>
<name>A0A6A6WY81_9PLEO</name>
<keyword evidence="3" id="KW-1185">Reference proteome</keyword>
<dbReference type="Pfam" id="PF12200">
    <property type="entry name" value="DUF3597"/>
    <property type="match status" value="1"/>
</dbReference>
<dbReference type="OrthoDB" id="2880429at2759"/>
<evidence type="ECO:0000313" key="2">
    <source>
        <dbReference type="EMBL" id="KAF2788891.1"/>
    </source>
</evidence>
<accession>A0A6A6WY81</accession>
<evidence type="ECO:0000313" key="3">
    <source>
        <dbReference type="Proteomes" id="UP000799757"/>
    </source>
</evidence>
<dbReference type="InterPro" id="IPR022016">
    <property type="entry name" value="DUF3597"/>
</dbReference>
<proteinExistence type="predicted"/>
<organism evidence="2 3">
    <name type="scientific">Melanomma pulvis-pyrius CBS 109.77</name>
    <dbReference type="NCBI Taxonomy" id="1314802"/>
    <lineage>
        <taxon>Eukaryota</taxon>
        <taxon>Fungi</taxon>
        <taxon>Dikarya</taxon>
        <taxon>Ascomycota</taxon>
        <taxon>Pezizomycotina</taxon>
        <taxon>Dothideomycetes</taxon>
        <taxon>Pleosporomycetidae</taxon>
        <taxon>Pleosporales</taxon>
        <taxon>Melanommataceae</taxon>
        <taxon>Melanomma</taxon>
    </lineage>
</organism>
<dbReference type="EMBL" id="MU002178">
    <property type="protein sequence ID" value="KAF2788891.1"/>
    <property type="molecule type" value="Genomic_DNA"/>
</dbReference>
<reference evidence="2" key="1">
    <citation type="journal article" date="2020" name="Stud. Mycol.">
        <title>101 Dothideomycetes genomes: a test case for predicting lifestyles and emergence of pathogens.</title>
        <authorList>
            <person name="Haridas S."/>
            <person name="Albert R."/>
            <person name="Binder M."/>
            <person name="Bloem J."/>
            <person name="Labutti K."/>
            <person name="Salamov A."/>
            <person name="Andreopoulos B."/>
            <person name="Baker S."/>
            <person name="Barry K."/>
            <person name="Bills G."/>
            <person name="Bluhm B."/>
            <person name="Cannon C."/>
            <person name="Castanera R."/>
            <person name="Culley D."/>
            <person name="Daum C."/>
            <person name="Ezra D."/>
            <person name="Gonzalez J."/>
            <person name="Henrissat B."/>
            <person name="Kuo A."/>
            <person name="Liang C."/>
            <person name="Lipzen A."/>
            <person name="Lutzoni F."/>
            <person name="Magnuson J."/>
            <person name="Mondo S."/>
            <person name="Nolan M."/>
            <person name="Ohm R."/>
            <person name="Pangilinan J."/>
            <person name="Park H.-J."/>
            <person name="Ramirez L."/>
            <person name="Alfaro M."/>
            <person name="Sun H."/>
            <person name="Tritt A."/>
            <person name="Yoshinaga Y."/>
            <person name="Zwiers L.-H."/>
            <person name="Turgeon B."/>
            <person name="Goodwin S."/>
            <person name="Spatafora J."/>
            <person name="Crous P."/>
            <person name="Grigoriev I."/>
        </authorList>
    </citation>
    <scope>NUCLEOTIDE SEQUENCE</scope>
    <source>
        <strain evidence="2">CBS 109.77</strain>
    </source>
</reference>
<gene>
    <name evidence="2" type="ORF">K505DRAFT_328609</name>
</gene>
<dbReference type="Proteomes" id="UP000799757">
    <property type="component" value="Unassembled WGS sequence"/>
</dbReference>
<evidence type="ECO:0000259" key="1">
    <source>
        <dbReference type="Pfam" id="PF12200"/>
    </source>
</evidence>
<feature type="domain" description="DUF3597" evidence="1">
    <location>
        <begin position="15"/>
        <end position="50"/>
    </location>
</feature>
<protein>
    <recommendedName>
        <fullName evidence="1">DUF3597 domain-containing protein</fullName>
    </recommendedName>
</protein>
<dbReference type="SUPFAM" id="SSF158634">
    <property type="entry name" value="RPA2825-like"/>
    <property type="match status" value="1"/>
</dbReference>
<dbReference type="AlphaFoldDB" id="A0A6A6WY81"/>